<accession>A0AC60PSG2</accession>
<evidence type="ECO:0000313" key="1">
    <source>
        <dbReference type="EMBL" id="KAG0423326.1"/>
    </source>
</evidence>
<sequence length="626" mass="68107">MDWINTSRPLTASNLRGRVVVLDFFTFCCINCQHVLPEIKRLEEELPPSSGLLVVGVHSAKFQHEKRPSSVGQALQRLGVNHPVVNDSSSRLWRKLWVNCWPTMVVLGPSSQALLVLVGEGSASFLRPFCRAAVDHFGTDLRLGALPLNPGGTPPSGPLRFPAKVFATETRLVVADTGHHRVLVADHDGRVLYTVGSREPGWRDGALDNARFNGPQGVVWRDPHFVYVADTGNHAVREVDLERAQVRTVAGTGQRGSDLEGGRQGPQQPLSSPWDLCLVEDILFIAMAGSHQLWALALRDSQLFGKLHLGAGTCLRVAGSGSEENRNNSYPLRASFAQPSGIAFHPPDVLYIADSESSAIRTLSLRTGAVKNLVGGALNPTDLFCFGDSDGSALDVRLQHPLGVCWSPDKQLLYVADSYNHKIRQVDVQKRLCTTLAGTGVAGDATGSSSDEAQFDEPGGLCVVGTRLYVADTNNHCVKLVHLDSGFVEKVTLTLPDATDSRDEDYASKDVSGVALAPEACLRLVLELPADLAPGAPHRWRLSFDKECWLPLSPCSGCLENAEVAAELRLRSENVARLDVRVILETYTCRNGTCAPRLHSFRVPVTVDDRGKLLGECRISKETYEE</sequence>
<dbReference type="Proteomes" id="UP000805193">
    <property type="component" value="Unassembled WGS sequence"/>
</dbReference>
<organism evidence="1 2">
    <name type="scientific">Ixodes persulcatus</name>
    <name type="common">Taiga tick</name>
    <dbReference type="NCBI Taxonomy" id="34615"/>
    <lineage>
        <taxon>Eukaryota</taxon>
        <taxon>Metazoa</taxon>
        <taxon>Ecdysozoa</taxon>
        <taxon>Arthropoda</taxon>
        <taxon>Chelicerata</taxon>
        <taxon>Arachnida</taxon>
        <taxon>Acari</taxon>
        <taxon>Parasitiformes</taxon>
        <taxon>Ixodida</taxon>
        <taxon>Ixodoidea</taxon>
        <taxon>Ixodidae</taxon>
        <taxon>Ixodinae</taxon>
        <taxon>Ixodes</taxon>
    </lineage>
</organism>
<comment type="caution">
    <text evidence="1">The sequence shown here is derived from an EMBL/GenBank/DDBJ whole genome shotgun (WGS) entry which is preliminary data.</text>
</comment>
<keyword evidence="2" id="KW-1185">Reference proteome</keyword>
<reference evidence="1 2" key="1">
    <citation type="journal article" date="2020" name="Cell">
        <title>Large-Scale Comparative Analyses of Tick Genomes Elucidate Their Genetic Diversity and Vector Capacities.</title>
        <authorList>
            <consortium name="Tick Genome and Microbiome Consortium (TIGMIC)"/>
            <person name="Jia N."/>
            <person name="Wang J."/>
            <person name="Shi W."/>
            <person name="Du L."/>
            <person name="Sun Y."/>
            <person name="Zhan W."/>
            <person name="Jiang J.F."/>
            <person name="Wang Q."/>
            <person name="Zhang B."/>
            <person name="Ji P."/>
            <person name="Bell-Sakyi L."/>
            <person name="Cui X.M."/>
            <person name="Yuan T.T."/>
            <person name="Jiang B.G."/>
            <person name="Yang W.F."/>
            <person name="Lam T.T."/>
            <person name="Chang Q.C."/>
            <person name="Ding S.J."/>
            <person name="Wang X.J."/>
            <person name="Zhu J.G."/>
            <person name="Ruan X.D."/>
            <person name="Zhao L."/>
            <person name="Wei J.T."/>
            <person name="Ye R.Z."/>
            <person name="Que T.C."/>
            <person name="Du C.H."/>
            <person name="Zhou Y.H."/>
            <person name="Cheng J.X."/>
            <person name="Dai P.F."/>
            <person name="Guo W.B."/>
            <person name="Han X.H."/>
            <person name="Huang E.J."/>
            <person name="Li L.F."/>
            <person name="Wei W."/>
            <person name="Gao Y.C."/>
            <person name="Liu J.Z."/>
            <person name="Shao H.Z."/>
            <person name="Wang X."/>
            <person name="Wang C.C."/>
            <person name="Yang T.C."/>
            <person name="Huo Q.B."/>
            <person name="Li W."/>
            <person name="Chen H.Y."/>
            <person name="Chen S.E."/>
            <person name="Zhou L.G."/>
            <person name="Ni X.B."/>
            <person name="Tian J.H."/>
            <person name="Sheng Y."/>
            <person name="Liu T."/>
            <person name="Pan Y.S."/>
            <person name="Xia L.Y."/>
            <person name="Li J."/>
            <person name="Zhao F."/>
            <person name="Cao W.C."/>
        </authorList>
    </citation>
    <scope>NUCLEOTIDE SEQUENCE [LARGE SCALE GENOMIC DNA]</scope>
    <source>
        <strain evidence="1">Iper-2018</strain>
    </source>
</reference>
<evidence type="ECO:0000313" key="2">
    <source>
        <dbReference type="Proteomes" id="UP000805193"/>
    </source>
</evidence>
<gene>
    <name evidence="1" type="ORF">HPB47_000883</name>
</gene>
<proteinExistence type="predicted"/>
<dbReference type="EMBL" id="JABSTQ010010112">
    <property type="protein sequence ID" value="KAG0423326.1"/>
    <property type="molecule type" value="Genomic_DNA"/>
</dbReference>
<protein>
    <submittedName>
        <fullName evidence="1">Uncharacterized protein</fullName>
    </submittedName>
</protein>
<name>A0AC60PSG2_IXOPE</name>